<reference evidence="2 3" key="1">
    <citation type="submission" date="2016-04" db="EMBL/GenBank/DDBJ databases">
        <title>Draft genome of Fonsecaea erecta CBS 125763.</title>
        <authorList>
            <person name="Weiss V.A."/>
            <person name="Vicente V.A."/>
            <person name="Raittz R.T."/>
            <person name="Moreno L.F."/>
            <person name="De Souza E.M."/>
            <person name="Pedrosa F.O."/>
            <person name="Steffens M.B."/>
            <person name="Faoro H."/>
            <person name="Tadra-Sfeir M.Z."/>
            <person name="Najafzadeh M.J."/>
            <person name="Felipe M.S."/>
            <person name="Teixeira M."/>
            <person name="Sun J."/>
            <person name="Xi L."/>
            <person name="Gomes R."/>
            <person name="De Azevedo C.M."/>
            <person name="Salgado C.G."/>
            <person name="Da Silva M.B."/>
            <person name="Nascimento M.F."/>
            <person name="Queiroz-Telles F."/>
            <person name="Attili D.S."/>
            <person name="Gorbushina A."/>
        </authorList>
    </citation>
    <scope>NUCLEOTIDE SEQUENCE [LARGE SCALE GENOMIC DNA]</scope>
    <source>
        <strain evidence="2 3">CBS 125763</strain>
    </source>
</reference>
<feature type="compositionally biased region" description="Polar residues" evidence="1">
    <location>
        <begin position="152"/>
        <end position="169"/>
    </location>
</feature>
<organism evidence="2 3">
    <name type="scientific">Fonsecaea erecta</name>
    <dbReference type="NCBI Taxonomy" id="1367422"/>
    <lineage>
        <taxon>Eukaryota</taxon>
        <taxon>Fungi</taxon>
        <taxon>Dikarya</taxon>
        <taxon>Ascomycota</taxon>
        <taxon>Pezizomycotina</taxon>
        <taxon>Eurotiomycetes</taxon>
        <taxon>Chaetothyriomycetidae</taxon>
        <taxon>Chaetothyriales</taxon>
        <taxon>Herpotrichiellaceae</taxon>
        <taxon>Fonsecaea</taxon>
    </lineage>
</organism>
<evidence type="ECO:0000313" key="3">
    <source>
        <dbReference type="Proteomes" id="UP000078343"/>
    </source>
</evidence>
<feature type="compositionally biased region" description="Polar residues" evidence="1">
    <location>
        <begin position="98"/>
        <end position="111"/>
    </location>
</feature>
<gene>
    <name evidence="2" type="ORF">AYL99_10380</name>
</gene>
<dbReference type="AlphaFoldDB" id="A0A178Z6N0"/>
<sequence>MPTNIPKRTLSPIKANSASFLDDASAATSGKAPQKIQLDAKEPTRLEPGPASHRATSDTSARLPCDPSKPRDSGVATKTSTRPTIAAARGGHLVPGHSRSQSSSYANTRRPTPSAPKVATATAFSRSQHAPSAKGSGDTRLPVSRSHHRALSASTRPRPNNDTGENPQETVHKANRPVAPHVLSGGSASSASGRPIVRPGRKPELVACEQHSVPKKHTTKSTAGTSLSPLESQHVAVRFGSAALAIQGTEAAHLEDELLQLSLVHEKSAATLQCYEASMKSQLKTGLEGVAHQLSTLRSLRHDRQANMNALAVSRWLDQEPTRHQGDPAGSDTLLLLSRCLEELQKISSVHGPLETAMKLFDEWHAYASSTRPTHVGDNLFRKDNSEEKAHCLHSLDPQWSALVSSVDDRVRACAALLAALHRSPGSSSIGMLIEMHRTLAEQIQQEICICRTVESLILRQQQERLARDVEQALSDVELHHSGQAVPHTTRMGIWDLRGKAWEPQR</sequence>
<dbReference type="Proteomes" id="UP000078343">
    <property type="component" value="Unassembled WGS sequence"/>
</dbReference>
<dbReference type="EMBL" id="LVYI01000011">
    <property type="protein sequence ID" value="OAP55407.1"/>
    <property type="molecule type" value="Genomic_DNA"/>
</dbReference>
<comment type="caution">
    <text evidence="2">The sequence shown here is derived from an EMBL/GenBank/DDBJ whole genome shotgun (WGS) entry which is preliminary data.</text>
</comment>
<dbReference type="RefSeq" id="XP_018688774.1">
    <property type="nucleotide sequence ID" value="XM_018841886.1"/>
</dbReference>
<name>A0A178Z6N0_9EURO</name>
<feature type="region of interest" description="Disordered" evidence="1">
    <location>
        <begin position="1"/>
        <end position="199"/>
    </location>
</feature>
<evidence type="ECO:0000313" key="2">
    <source>
        <dbReference type="EMBL" id="OAP55407.1"/>
    </source>
</evidence>
<proteinExistence type="predicted"/>
<dbReference type="OrthoDB" id="432544at2759"/>
<protein>
    <submittedName>
        <fullName evidence="2">Uncharacterized protein</fullName>
    </submittedName>
</protein>
<keyword evidence="3" id="KW-1185">Reference proteome</keyword>
<accession>A0A178Z6N0</accession>
<dbReference type="GeneID" id="30014548"/>
<evidence type="ECO:0000256" key="1">
    <source>
        <dbReference type="SAM" id="MobiDB-lite"/>
    </source>
</evidence>
<feature type="compositionally biased region" description="Low complexity" evidence="1">
    <location>
        <begin position="184"/>
        <end position="193"/>
    </location>
</feature>
<dbReference type="STRING" id="1367422.A0A178Z6N0"/>